<gene>
    <name evidence="1" type="ORF">BDZ94DRAFT_1240550</name>
</gene>
<organism evidence="1 2">
    <name type="scientific">Collybia nuda</name>
    <dbReference type="NCBI Taxonomy" id="64659"/>
    <lineage>
        <taxon>Eukaryota</taxon>
        <taxon>Fungi</taxon>
        <taxon>Dikarya</taxon>
        <taxon>Basidiomycota</taxon>
        <taxon>Agaricomycotina</taxon>
        <taxon>Agaricomycetes</taxon>
        <taxon>Agaricomycetidae</taxon>
        <taxon>Agaricales</taxon>
        <taxon>Tricholomatineae</taxon>
        <taxon>Clitocybaceae</taxon>
        <taxon>Collybia</taxon>
    </lineage>
</organism>
<dbReference type="EMBL" id="MU150360">
    <property type="protein sequence ID" value="KAF9457757.1"/>
    <property type="molecule type" value="Genomic_DNA"/>
</dbReference>
<evidence type="ECO:0000313" key="1">
    <source>
        <dbReference type="EMBL" id="KAF9457757.1"/>
    </source>
</evidence>
<proteinExistence type="predicted"/>
<evidence type="ECO:0000313" key="2">
    <source>
        <dbReference type="Proteomes" id="UP000807353"/>
    </source>
</evidence>
<feature type="non-terminal residue" evidence="1">
    <location>
        <position position="186"/>
    </location>
</feature>
<comment type="caution">
    <text evidence="1">The sequence shown here is derived from an EMBL/GenBank/DDBJ whole genome shotgun (WGS) entry which is preliminary data.</text>
</comment>
<name>A0A9P5XU43_9AGAR</name>
<accession>A0A9P5XU43</accession>
<dbReference type="OrthoDB" id="9970474at2759"/>
<dbReference type="PANTHER" id="PTHR40518:SF1">
    <property type="entry name" value="ACETOACETATE DECARBOXYLASE"/>
    <property type="match status" value="1"/>
</dbReference>
<sequence length="186" mass="19805">MSGVKAVPAPWELKGRTWLFILPSLSKTASFPAGFSAPHEADVLTAGGEFVGGPGSIQVVSYTDSPVGPCKPTPPTPVSIISNAVSSIDDELVYTPGRWKYADGSFAFRITRIYVSSKESTENGFMTGRPSQLEHPQFVSTCANVLLNLTASFHPEQVAVFDIGSGKDGVTTITVSHPGSRIPFFK</sequence>
<dbReference type="Proteomes" id="UP000807353">
    <property type="component" value="Unassembled WGS sequence"/>
</dbReference>
<dbReference type="PANTHER" id="PTHR40518">
    <property type="entry name" value="ACETOACETATE DECARBOXYLASE"/>
    <property type="match status" value="1"/>
</dbReference>
<dbReference type="AlphaFoldDB" id="A0A9P5XU43"/>
<keyword evidence="2" id="KW-1185">Reference proteome</keyword>
<protein>
    <submittedName>
        <fullName evidence="1">Uncharacterized protein</fullName>
    </submittedName>
</protein>
<reference evidence="1" key="1">
    <citation type="submission" date="2020-11" db="EMBL/GenBank/DDBJ databases">
        <authorList>
            <consortium name="DOE Joint Genome Institute"/>
            <person name="Ahrendt S."/>
            <person name="Riley R."/>
            <person name="Andreopoulos W."/>
            <person name="Labutti K."/>
            <person name="Pangilinan J."/>
            <person name="Ruiz-Duenas F.J."/>
            <person name="Barrasa J.M."/>
            <person name="Sanchez-Garcia M."/>
            <person name="Camarero S."/>
            <person name="Miyauchi S."/>
            <person name="Serrano A."/>
            <person name="Linde D."/>
            <person name="Babiker R."/>
            <person name="Drula E."/>
            <person name="Ayuso-Fernandez I."/>
            <person name="Pacheco R."/>
            <person name="Padilla G."/>
            <person name="Ferreira P."/>
            <person name="Barriuso J."/>
            <person name="Kellner H."/>
            <person name="Castanera R."/>
            <person name="Alfaro M."/>
            <person name="Ramirez L."/>
            <person name="Pisabarro A.G."/>
            <person name="Kuo A."/>
            <person name="Tritt A."/>
            <person name="Lipzen A."/>
            <person name="He G."/>
            <person name="Yan M."/>
            <person name="Ng V."/>
            <person name="Cullen D."/>
            <person name="Martin F."/>
            <person name="Rosso M.-N."/>
            <person name="Henrissat B."/>
            <person name="Hibbett D."/>
            <person name="Martinez A.T."/>
            <person name="Grigoriev I.V."/>
        </authorList>
    </citation>
    <scope>NUCLEOTIDE SEQUENCE</scope>
    <source>
        <strain evidence="1">CBS 247.69</strain>
    </source>
</reference>